<organism evidence="2 3">
    <name type="scientific">Phytophthora lilii</name>
    <dbReference type="NCBI Taxonomy" id="2077276"/>
    <lineage>
        <taxon>Eukaryota</taxon>
        <taxon>Sar</taxon>
        <taxon>Stramenopiles</taxon>
        <taxon>Oomycota</taxon>
        <taxon>Peronosporomycetes</taxon>
        <taxon>Peronosporales</taxon>
        <taxon>Peronosporaceae</taxon>
        <taxon>Phytophthora</taxon>
    </lineage>
</organism>
<feature type="region of interest" description="Disordered" evidence="1">
    <location>
        <begin position="73"/>
        <end position="111"/>
    </location>
</feature>
<feature type="compositionally biased region" description="Polar residues" evidence="1">
    <location>
        <begin position="100"/>
        <end position="111"/>
    </location>
</feature>
<sequence>MQEIEFLRPRMRDTVVGPALEVAAGNGDLRMVEALLPGPLLMHNVFGAAAADGHLQVVQFLLETVLELQLHPWPRRSTAENPRTSGSPGPAHCTAPSIVFGSSSSLIRSKA</sequence>
<keyword evidence="3" id="KW-1185">Reference proteome</keyword>
<evidence type="ECO:0000313" key="2">
    <source>
        <dbReference type="EMBL" id="GMF18691.1"/>
    </source>
</evidence>
<comment type="caution">
    <text evidence="2">The sequence shown here is derived from an EMBL/GenBank/DDBJ whole genome shotgun (WGS) entry which is preliminary data.</text>
</comment>
<accession>A0A9W6TQM2</accession>
<dbReference type="EMBL" id="BSXW01000324">
    <property type="protein sequence ID" value="GMF18691.1"/>
    <property type="molecule type" value="Genomic_DNA"/>
</dbReference>
<reference evidence="2" key="1">
    <citation type="submission" date="2023-04" db="EMBL/GenBank/DDBJ databases">
        <title>Phytophthora lilii NBRC 32176.</title>
        <authorList>
            <person name="Ichikawa N."/>
            <person name="Sato H."/>
            <person name="Tonouchi N."/>
        </authorList>
    </citation>
    <scope>NUCLEOTIDE SEQUENCE</scope>
    <source>
        <strain evidence="2">NBRC 32176</strain>
    </source>
</reference>
<dbReference type="OrthoDB" id="70387at2759"/>
<name>A0A9W6TQM2_9STRA</name>
<proteinExistence type="predicted"/>
<evidence type="ECO:0000313" key="3">
    <source>
        <dbReference type="Proteomes" id="UP001165083"/>
    </source>
</evidence>
<dbReference type="AlphaFoldDB" id="A0A9W6TQM2"/>
<gene>
    <name evidence="2" type="ORF">Plil01_000703200</name>
</gene>
<evidence type="ECO:0000256" key="1">
    <source>
        <dbReference type="SAM" id="MobiDB-lite"/>
    </source>
</evidence>
<dbReference type="Proteomes" id="UP001165083">
    <property type="component" value="Unassembled WGS sequence"/>
</dbReference>
<protein>
    <submittedName>
        <fullName evidence="2">Unnamed protein product</fullName>
    </submittedName>
</protein>